<dbReference type="SUPFAM" id="SSF48230">
    <property type="entry name" value="Chondroitin AC/alginate lyase"/>
    <property type="match status" value="1"/>
</dbReference>
<gene>
    <name evidence="6" type="ORF">RZN05_15705</name>
</gene>
<evidence type="ECO:0000256" key="2">
    <source>
        <dbReference type="ARBA" id="ARBA00022729"/>
    </source>
</evidence>
<comment type="caution">
    <text evidence="6">The sequence shown here is derived from an EMBL/GenBank/DDBJ whole genome shotgun (WGS) entry which is preliminary data.</text>
</comment>
<dbReference type="Proteomes" id="UP001273531">
    <property type="component" value="Unassembled WGS sequence"/>
</dbReference>
<dbReference type="GO" id="GO:0016829">
    <property type="term" value="F:lyase activity"/>
    <property type="evidence" value="ECO:0007669"/>
    <property type="project" value="UniProtKB-KW"/>
</dbReference>
<sequence length="606" mass="67730">MSGYATRVRTLLAIGATNGLRVLDYRLGLKSGLHPVQRVTAALPAAGPFFTLPSAVDPARRAPAAWHDEATLFGAYPIAIGAQPPAWTRDPLTEPGAQDPAPDTLPPWWQIGDFAGGDIKRVWELSRFDWAMAFAQHARAGEVGAVERLNHWIEDWVRANPAYRGPNWKCAQEASIRVLHLSVAAMLLSDATMSAPLRSLVDAHVRRILPTLSYARAQDNNHATSEAGALFVAGAWMTCAGLPEGAELARRGRSLIERAVARLFAPDGSFSQYSVNYHRVALDTLSIVELWRRRAGLPPFNTTWNQRASGAANWLRLMVDPASGDAPNLGANDGANLLPLTDAAYRDYRPSVQLATVLFQERRAFPPGPWDESLAWLGVAPPDTVAELPERAIFDDGGYAVLRQAEAMVMLRYPRFRFRPSHADAMHVDLWLAGRNLLRDGGSYSYNTEAEWLDYFGGVRSHNTIEFDARPQMPRLSRFLFGDWLATDMRRSTDMGFAAAYRHRAGWRHHREVRLDGHLTVIDTLDGFEREARLRWRLAPGDWRIEDGVVTDGEHWLEMRADVPIVSLKLTSGWESRHYLEKTPLPVLEAVITRPGRVTSEYRWTA</sequence>
<dbReference type="Gene3D" id="2.70.98.70">
    <property type="match status" value="1"/>
</dbReference>
<dbReference type="InterPro" id="IPR008929">
    <property type="entry name" value="Chondroitin_lyas"/>
</dbReference>
<dbReference type="EMBL" id="JAWJEJ010000001">
    <property type="protein sequence ID" value="MDV3458443.1"/>
    <property type="molecule type" value="Genomic_DNA"/>
</dbReference>
<keyword evidence="2" id="KW-0732">Signal</keyword>
<name>A0ABU3YAL5_9SPHN</name>
<proteinExistence type="predicted"/>
<dbReference type="Gene3D" id="1.50.10.100">
    <property type="entry name" value="Chondroitin AC/alginate lyase"/>
    <property type="match status" value="1"/>
</dbReference>
<feature type="domain" description="Heparinase II/III-like C-terminal" evidence="5">
    <location>
        <begin position="390"/>
        <end position="602"/>
    </location>
</feature>
<evidence type="ECO:0000259" key="5">
    <source>
        <dbReference type="Pfam" id="PF07940"/>
    </source>
</evidence>
<accession>A0ABU3YAL5</accession>
<evidence type="ECO:0000313" key="6">
    <source>
        <dbReference type="EMBL" id="MDV3458443.1"/>
    </source>
</evidence>
<organism evidence="6 7">
    <name type="scientific">Sphingomonas agrestis</name>
    <dbReference type="NCBI Taxonomy" id="3080540"/>
    <lineage>
        <taxon>Bacteria</taxon>
        <taxon>Pseudomonadati</taxon>
        <taxon>Pseudomonadota</taxon>
        <taxon>Alphaproteobacteria</taxon>
        <taxon>Sphingomonadales</taxon>
        <taxon>Sphingomonadaceae</taxon>
        <taxon>Sphingomonas</taxon>
    </lineage>
</organism>
<comment type="subcellular location">
    <subcellularLocation>
        <location evidence="1">Periplasm</location>
    </subcellularLocation>
</comment>
<evidence type="ECO:0000313" key="7">
    <source>
        <dbReference type="Proteomes" id="UP001273531"/>
    </source>
</evidence>
<dbReference type="Pfam" id="PF07940">
    <property type="entry name" value="Hepar_II_III_C"/>
    <property type="match status" value="1"/>
</dbReference>
<dbReference type="PANTHER" id="PTHR39210">
    <property type="entry name" value="HEPARIN-SULFATE LYASE"/>
    <property type="match status" value="1"/>
</dbReference>
<dbReference type="RefSeq" id="WP_317227509.1">
    <property type="nucleotide sequence ID" value="NZ_JAWJEJ010000001.1"/>
</dbReference>
<evidence type="ECO:0000256" key="3">
    <source>
        <dbReference type="ARBA" id="ARBA00022764"/>
    </source>
</evidence>
<evidence type="ECO:0000256" key="1">
    <source>
        <dbReference type="ARBA" id="ARBA00004418"/>
    </source>
</evidence>
<protein>
    <submittedName>
        <fullName evidence="6">Alginate lyase family protein</fullName>
    </submittedName>
</protein>
<dbReference type="PANTHER" id="PTHR39210:SF1">
    <property type="entry name" value="HEPARIN-SULFATE LYASE"/>
    <property type="match status" value="1"/>
</dbReference>
<keyword evidence="7" id="KW-1185">Reference proteome</keyword>
<keyword evidence="3" id="KW-0574">Periplasm</keyword>
<keyword evidence="4 6" id="KW-0456">Lyase</keyword>
<reference evidence="6 7" key="1">
    <citation type="submission" date="2023-10" db="EMBL/GenBank/DDBJ databases">
        <title>Sphingomonas sp. HF-S4 16S ribosomal RNA gene Genome sequencing and assembly.</title>
        <authorList>
            <person name="Lee H."/>
        </authorList>
    </citation>
    <scope>NUCLEOTIDE SEQUENCE [LARGE SCALE GENOMIC DNA]</scope>
    <source>
        <strain evidence="6 7">HF-S4</strain>
    </source>
</reference>
<dbReference type="InterPro" id="IPR012480">
    <property type="entry name" value="Hepar_II_III_C"/>
</dbReference>
<evidence type="ECO:0000256" key="4">
    <source>
        <dbReference type="ARBA" id="ARBA00023239"/>
    </source>
</evidence>